<gene>
    <name evidence="1" type="ORF">AOC25_01890</name>
</gene>
<evidence type="ECO:0000313" key="2">
    <source>
        <dbReference type="Proteomes" id="UP000182060"/>
    </source>
</evidence>
<dbReference type="Proteomes" id="UP000182060">
    <property type="component" value="Chromosome"/>
</dbReference>
<sequence length="151" mass="17926">MDLFLDHLENQHCFFFASPAWLYPDSLLQAKHLWAIADQIYLRPRRHQTFSFVLPFLVCELRQSHSDQYLRLFIIYGPELSSMIGSATHFMRVEEQIKVWVTQLNFDLNLNSLTGVVNRLLGGDHQFDAVDFLRYHEPHHKTLQGHWQQVF</sequence>
<dbReference type="RefSeq" id="WP_071538685.1">
    <property type="nucleotide sequence ID" value="NZ_CP015016.1"/>
</dbReference>
<name>A0AAC9IWS4_9BURK</name>
<reference evidence="1" key="1">
    <citation type="journal article" date="2017" name="Appl. Environ. Microbiol.">
        <title>Microdiversification of a pelagic Polynucleobacter species is mainly driven by acquisition of genomic islands from a partially interspecific gene pool.</title>
        <authorList>
            <person name="Hoetzinger M."/>
            <person name="Hahn M.W."/>
            <person name="Jezberova J."/>
            <person name="Schmidt J."/>
            <person name="Koll U."/>
        </authorList>
    </citation>
    <scope>NUCLEOTIDE SEQUENCE</scope>
    <source>
        <strain evidence="1">MWH-RechtKol4</strain>
    </source>
</reference>
<protein>
    <submittedName>
        <fullName evidence="1">Uncharacterized protein</fullName>
    </submittedName>
</protein>
<proteinExistence type="predicted"/>
<dbReference type="EMBL" id="CP015017">
    <property type="protein sequence ID" value="APC00458.1"/>
    <property type="molecule type" value="Genomic_DNA"/>
</dbReference>
<evidence type="ECO:0000313" key="1">
    <source>
        <dbReference type="EMBL" id="APC00458.1"/>
    </source>
</evidence>
<dbReference type="AlphaFoldDB" id="A0AAC9IWS4"/>
<organism evidence="1 2">
    <name type="scientific">Polynucleobacter asymbioticus</name>
    <dbReference type="NCBI Taxonomy" id="576611"/>
    <lineage>
        <taxon>Bacteria</taxon>
        <taxon>Pseudomonadati</taxon>
        <taxon>Pseudomonadota</taxon>
        <taxon>Betaproteobacteria</taxon>
        <taxon>Burkholderiales</taxon>
        <taxon>Burkholderiaceae</taxon>
        <taxon>Polynucleobacter</taxon>
    </lineage>
</organism>
<accession>A0AAC9IWS4</accession>